<reference evidence="2" key="3">
    <citation type="submission" date="2023-03" db="EMBL/GenBank/DDBJ databases">
        <authorList>
            <person name="Shen W."/>
            <person name="Cai J."/>
        </authorList>
    </citation>
    <scope>NUCLEOTIDE SEQUENCE</scope>
    <source>
        <strain evidence="2">B245-2</strain>
    </source>
</reference>
<dbReference type="Proteomes" id="UP001255696">
    <property type="component" value="Unassembled WGS sequence"/>
</dbReference>
<dbReference type="AlphaFoldDB" id="A0A0H2PYU7"/>
<keyword evidence="1" id="KW-0812">Transmembrane</keyword>
<dbReference type="EMBL" id="NFLC01000007">
    <property type="protein sequence ID" value="OUQ10765.1"/>
    <property type="molecule type" value="Genomic_DNA"/>
</dbReference>
<evidence type="ECO:0000313" key="4">
    <source>
        <dbReference type="Proteomes" id="UP000196074"/>
    </source>
</evidence>
<name>A0A0H2PYU7_9ENTE</name>
<feature type="transmembrane region" description="Helical" evidence="1">
    <location>
        <begin position="12"/>
        <end position="35"/>
    </location>
</feature>
<dbReference type="Proteomes" id="UP000196074">
    <property type="component" value="Unassembled WGS sequence"/>
</dbReference>
<feature type="transmembrane region" description="Helical" evidence="1">
    <location>
        <begin position="41"/>
        <end position="63"/>
    </location>
</feature>
<dbReference type="RefSeq" id="WP_047242663.1">
    <property type="nucleotide sequence ID" value="NZ_CP010060.1"/>
</dbReference>
<proteinExistence type="predicted"/>
<reference evidence="3" key="2">
    <citation type="journal article" date="2018" name="BMC Genomics">
        <title>Whole genome sequencing and function prediction of 133 gut anaerobes isolated from chicken caecum in pure cultures.</title>
        <authorList>
            <person name="Medvecky M."/>
            <person name="Cejkova D."/>
            <person name="Polansky O."/>
            <person name="Karasova D."/>
            <person name="Kubasova T."/>
            <person name="Cizek A."/>
            <person name="Rychlik I."/>
        </authorList>
    </citation>
    <scope>NUCLEOTIDE SEQUENCE</scope>
    <source>
        <strain evidence="3">An144</strain>
    </source>
</reference>
<evidence type="ECO:0000313" key="2">
    <source>
        <dbReference type="EMBL" id="MDT2796972.1"/>
    </source>
</evidence>
<keyword evidence="1" id="KW-1133">Transmembrane helix</keyword>
<evidence type="ECO:0000313" key="3">
    <source>
        <dbReference type="EMBL" id="OUQ10765.1"/>
    </source>
</evidence>
<sequence length="72" mass="8580">MKHGLKYFFWKVWFSGIGSRMWLAYLLITIIHDYYKTKDSGIPFIGAVFMLLFILIKTAIWYLRGAKIDEEN</sequence>
<protein>
    <submittedName>
        <fullName evidence="3">Uncharacterized protein</fullName>
    </submittedName>
</protein>
<reference evidence="4" key="1">
    <citation type="submission" date="2017-04" db="EMBL/GenBank/DDBJ databases">
        <title>Function of individual gut microbiota members based on whole genome sequencing of pure cultures obtained from chicken caecum.</title>
        <authorList>
            <person name="Medvecky M."/>
            <person name="Cejkova D."/>
            <person name="Polansky O."/>
            <person name="Karasova D."/>
            <person name="Kubasova T."/>
            <person name="Cizek A."/>
            <person name="Rychlik I."/>
        </authorList>
    </citation>
    <scope>NUCLEOTIDE SEQUENCE [LARGE SCALE GENOMIC DNA]</scope>
    <source>
        <strain evidence="4">An144</strain>
    </source>
</reference>
<gene>
    <name evidence="3" type="ORF">B5E88_04850</name>
    <name evidence="2" type="ORF">P7H47_06910</name>
</gene>
<keyword evidence="1" id="KW-0472">Membrane</keyword>
<comment type="caution">
    <text evidence="3">The sequence shown here is derived from an EMBL/GenBank/DDBJ whole genome shotgun (WGS) entry which is preliminary data.</text>
</comment>
<dbReference type="EMBL" id="JARQBI010000014">
    <property type="protein sequence ID" value="MDT2796972.1"/>
    <property type="molecule type" value="Genomic_DNA"/>
</dbReference>
<accession>A0A0H2PYU7</accession>
<evidence type="ECO:0000256" key="1">
    <source>
        <dbReference type="SAM" id="Phobius"/>
    </source>
</evidence>
<organism evidence="3 4">
    <name type="scientific">Enterococcus cecorum</name>
    <dbReference type="NCBI Taxonomy" id="44008"/>
    <lineage>
        <taxon>Bacteria</taxon>
        <taxon>Bacillati</taxon>
        <taxon>Bacillota</taxon>
        <taxon>Bacilli</taxon>
        <taxon>Lactobacillales</taxon>
        <taxon>Enterococcaceae</taxon>
        <taxon>Enterococcus</taxon>
    </lineage>
</organism>